<comment type="function">
    <text evidence="7 10 11">Participates actively in the response to hyperosmotic and heat shock by preventing the aggregation of stress-denatured proteins, in association with DnaK and GrpE. It is the nucleotide exchange factor for DnaK and may function as a thermosensor. Unfolded proteins bind initially to DnaJ; upon interaction with the DnaJ-bound protein, DnaK hydrolyzes its bound ATP, resulting in the formation of a stable complex. GrpE releases ADP from DnaK; ATP binding to DnaK triggers the release of the substrate protein, thus completing the reaction cycle. Several rounds of ATP-dependent interactions between DnaJ, DnaK and GrpE are required for fully efficient folding.</text>
</comment>
<dbReference type="GO" id="GO:0042803">
    <property type="term" value="F:protein homodimerization activity"/>
    <property type="evidence" value="ECO:0007669"/>
    <property type="project" value="InterPro"/>
</dbReference>
<dbReference type="Pfam" id="PF01025">
    <property type="entry name" value="GrpE"/>
    <property type="match status" value="1"/>
</dbReference>
<evidence type="ECO:0000256" key="13">
    <source>
        <dbReference type="SAM" id="MobiDB-lite"/>
    </source>
</evidence>
<evidence type="ECO:0000256" key="10">
    <source>
        <dbReference type="HAMAP-Rule" id="MF_01151"/>
    </source>
</evidence>
<evidence type="ECO:0000256" key="9">
    <source>
        <dbReference type="ARBA" id="ARBA00076414"/>
    </source>
</evidence>
<evidence type="ECO:0000256" key="11">
    <source>
        <dbReference type="RuleBase" id="RU000639"/>
    </source>
</evidence>
<dbReference type="InterPro" id="IPR000740">
    <property type="entry name" value="GrpE"/>
</dbReference>
<evidence type="ECO:0000313" key="15">
    <source>
        <dbReference type="Proteomes" id="UP001205843"/>
    </source>
</evidence>
<proteinExistence type="inferred from homology"/>
<accession>A0AAE3KBS3</accession>
<protein>
    <recommendedName>
        <fullName evidence="8 10">Protein GrpE</fullName>
    </recommendedName>
    <alternativeName>
        <fullName evidence="9 10">HSP-70 cofactor</fullName>
    </alternativeName>
</protein>
<sequence length="201" mass="22340">MAEQEDKRHATPTQDEAAPETGEAAKPDSDAGQLQALQAELEAAQTKAEDNWNEYLRARAEIENVRRRMERDVDQARKFGVEKMAHEMLAVKDSLEMGLAAAREANADVGKLTEGTELTLKMMNQALEKFSIAEVNPAGQKFNPEEHEAMAMQPSAEHEPNTVIHVVQKGYRLSDRLLRPAMVIVSRPADQQQGGHIDEQA</sequence>
<dbReference type="Gene3D" id="2.30.22.10">
    <property type="entry name" value="Head domain of nucleotide exchange factor GrpE"/>
    <property type="match status" value="1"/>
</dbReference>
<dbReference type="NCBIfam" id="NF010748">
    <property type="entry name" value="PRK14150.1"/>
    <property type="match status" value="1"/>
</dbReference>
<dbReference type="PANTHER" id="PTHR21237">
    <property type="entry name" value="GRPE PROTEIN"/>
    <property type="match status" value="1"/>
</dbReference>
<evidence type="ECO:0000256" key="7">
    <source>
        <dbReference type="ARBA" id="ARBA00053401"/>
    </source>
</evidence>
<dbReference type="SUPFAM" id="SSF51064">
    <property type="entry name" value="Head domain of nucleotide exchange factor GrpE"/>
    <property type="match status" value="1"/>
</dbReference>
<dbReference type="GO" id="GO:0051087">
    <property type="term" value="F:protein-folding chaperone binding"/>
    <property type="evidence" value="ECO:0007669"/>
    <property type="project" value="InterPro"/>
</dbReference>
<keyword evidence="4 10" id="KW-0963">Cytoplasm</keyword>
<keyword evidence="15" id="KW-1185">Reference proteome</keyword>
<dbReference type="AlphaFoldDB" id="A0AAE3KBS3"/>
<dbReference type="HAMAP" id="MF_01151">
    <property type="entry name" value="GrpE"/>
    <property type="match status" value="1"/>
</dbReference>
<keyword evidence="6 10" id="KW-0143">Chaperone</keyword>
<dbReference type="GO" id="GO:0005829">
    <property type="term" value="C:cytosol"/>
    <property type="evidence" value="ECO:0007669"/>
    <property type="project" value="TreeGrafter"/>
</dbReference>
<dbReference type="CDD" id="cd00446">
    <property type="entry name" value="GrpE"/>
    <property type="match status" value="1"/>
</dbReference>
<dbReference type="SUPFAM" id="SSF58014">
    <property type="entry name" value="Coiled-coil domain of nucleotide exchange factor GrpE"/>
    <property type="match status" value="1"/>
</dbReference>
<evidence type="ECO:0000256" key="8">
    <source>
        <dbReference type="ARBA" id="ARBA00072274"/>
    </source>
</evidence>
<dbReference type="GO" id="GO:0000774">
    <property type="term" value="F:adenyl-nucleotide exchange factor activity"/>
    <property type="evidence" value="ECO:0007669"/>
    <property type="project" value="InterPro"/>
</dbReference>
<comment type="caution">
    <text evidence="14">The sequence shown here is derived from an EMBL/GenBank/DDBJ whole genome shotgun (WGS) entry which is preliminary data.</text>
</comment>
<dbReference type="PROSITE" id="PS01071">
    <property type="entry name" value="GRPE"/>
    <property type="match status" value="1"/>
</dbReference>
<dbReference type="FunFam" id="2.30.22.10:FF:000001">
    <property type="entry name" value="Protein GrpE"/>
    <property type="match status" value="1"/>
</dbReference>
<gene>
    <name evidence="10" type="primary">grpE</name>
    <name evidence="14" type="ORF">J2T57_003165</name>
</gene>
<name>A0AAE3KBS3_9GAMM</name>
<dbReference type="Proteomes" id="UP001205843">
    <property type="component" value="Unassembled WGS sequence"/>
</dbReference>
<comment type="subunit">
    <text evidence="3 10">Homodimer.</text>
</comment>
<evidence type="ECO:0000256" key="5">
    <source>
        <dbReference type="ARBA" id="ARBA00023016"/>
    </source>
</evidence>
<evidence type="ECO:0000256" key="4">
    <source>
        <dbReference type="ARBA" id="ARBA00022490"/>
    </source>
</evidence>
<dbReference type="PANTHER" id="PTHR21237:SF23">
    <property type="entry name" value="GRPE PROTEIN HOMOLOG, MITOCHONDRIAL"/>
    <property type="match status" value="1"/>
</dbReference>
<comment type="similarity">
    <text evidence="2 10 12">Belongs to the GrpE family.</text>
</comment>
<keyword evidence="5 10" id="KW-0346">Stress response</keyword>
<dbReference type="GO" id="GO:0051082">
    <property type="term" value="F:unfolded protein binding"/>
    <property type="evidence" value="ECO:0007669"/>
    <property type="project" value="TreeGrafter"/>
</dbReference>
<dbReference type="EMBL" id="JALJXV010000007">
    <property type="protein sequence ID" value="MCP1676010.1"/>
    <property type="molecule type" value="Genomic_DNA"/>
</dbReference>
<dbReference type="PRINTS" id="PR00773">
    <property type="entry name" value="GRPEPROTEIN"/>
</dbReference>
<evidence type="ECO:0000256" key="12">
    <source>
        <dbReference type="RuleBase" id="RU004478"/>
    </source>
</evidence>
<reference evidence="14" key="1">
    <citation type="submission" date="2022-03" db="EMBL/GenBank/DDBJ databases">
        <title>Genomic Encyclopedia of Type Strains, Phase III (KMG-III): the genomes of soil and plant-associated and newly described type strains.</title>
        <authorList>
            <person name="Whitman W."/>
        </authorList>
    </citation>
    <scope>NUCLEOTIDE SEQUENCE</scope>
    <source>
        <strain evidence="14">ANL 6-2</strain>
    </source>
</reference>
<evidence type="ECO:0000256" key="1">
    <source>
        <dbReference type="ARBA" id="ARBA00004496"/>
    </source>
</evidence>
<feature type="region of interest" description="Disordered" evidence="13">
    <location>
        <begin position="1"/>
        <end position="33"/>
    </location>
</feature>
<evidence type="ECO:0000256" key="3">
    <source>
        <dbReference type="ARBA" id="ARBA00011738"/>
    </source>
</evidence>
<comment type="subcellular location">
    <subcellularLocation>
        <location evidence="1 10">Cytoplasm</location>
    </subcellularLocation>
</comment>
<dbReference type="Gene3D" id="3.90.20.20">
    <property type="match status" value="1"/>
</dbReference>
<dbReference type="InterPro" id="IPR009012">
    <property type="entry name" value="GrpE_head"/>
</dbReference>
<evidence type="ECO:0000256" key="2">
    <source>
        <dbReference type="ARBA" id="ARBA00009054"/>
    </source>
</evidence>
<evidence type="ECO:0000313" key="14">
    <source>
        <dbReference type="EMBL" id="MCP1676010.1"/>
    </source>
</evidence>
<organism evidence="14 15">
    <name type="scientific">Natronocella acetinitrilica</name>
    <dbReference type="NCBI Taxonomy" id="414046"/>
    <lineage>
        <taxon>Bacteria</taxon>
        <taxon>Pseudomonadati</taxon>
        <taxon>Pseudomonadota</taxon>
        <taxon>Gammaproteobacteria</taxon>
        <taxon>Chromatiales</taxon>
        <taxon>Ectothiorhodospiraceae</taxon>
        <taxon>Natronocella</taxon>
    </lineage>
</organism>
<dbReference type="RefSeq" id="WP_253480494.1">
    <property type="nucleotide sequence ID" value="NZ_JALJXV010000007.1"/>
</dbReference>
<evidence type="ECO:0000256" key="6">
    <source>
        <dbReference type="ARBA" id="ARBA00023186"/>
    </source>
</evidence>
<dbReference type="GO" id="GO:0006457">
    <property type="term" value="P:protein folding"/>
    <property type="evidence" value="ECO:0007669"/>
    <property type="project" value="InterPro"/>
</dbReference>
<dbReference type="NCBIfam" id="NF010737">
    <property type="entry name" value="PRK14139.1"/>
    <property type="match status" value="1"/>
</dbReference>
<dbReference type="InterPro" id="IPR013805">
    <property type="entry name" value="GrpE_CC"/>
</dbReference>